<organism evidence="9 10">
    <name type="scientific">Sporosarcina siberiensis</name>
    <dbReference type="NCBI Taxonomy" id="1365606"/>
    <lineage>
        <taxon>Bacteria</taxon>
        <taxon>Bacillati</taxon>
        <taxon>Bacillota</taxon>
        <taxon>Bacilli</taxon>
        <taxon>Bacillales</taxon>
        <taxon>Caryophanaceae</taxon>
        <taxon>Sporosarcina</taxon>
    </lineage>
</organism>
<accession>A0ABW4SIF6</accession>
<keyword evidence="10" id="KW-1185">Reference proteome</keyword>
<name>A0ABW4SIF6_9BACL</name>
<dbReference type="PRINTS" id="PR00725">
    <property type="entry name" value="DADACBPTASE1"/>
</dbReference>
<dbReference type="InterPro" id="IPR018044">
    <property type="entry name" value="Peptidase_S11"/>
</dbReference>
<dbReference type="RefSeq" id="WP_381539322.1">
    <property type="nucleotide sequence ID" value="NZ_JBHUGI010000034.1"/>
</dbReference>
<keyword evidence="6" id="KW-0961">Cell wall biogenesis/degradation</keyword>
<evidence type="ECO:0000313" key="9">
    <source>
        <dbReference type="EMBL" id="MFD1929300.1"/>
    </source>
</evidence>
<evidence type="ECO:0000256" key="5">
    <source>
        <dbReference type="ARBA" id="ARBA00022984"/>
    </source>
</evidence>
<sequence length="295" mass="32037">MKKWLFILFVCVLGATFVLKDREEMAKTVDLNEDAKAIILIEAETGKVLYKENSTESLPIASMSKLMTQYLVLNAIESGSLTWESTYEPTDYVQQMVGQSGVVKLGMSPDKLYSVKELFTAMTVVSANDAAIALAEMVAGTEDAFVEIMNEQAKLFGMKATTYFTASGLDGAYIGKGAGYANVSSAKDVAVLAQELIAKHPAVLEFTKITDFTTSDGARLWATNLMLSGMPQAMAGIDGLKTGYTDEADSCFVSTGVFDGKRYISVVIGVQADGSDTINPRFNLTRELFERYVLD</sequence>
<keyword evidence="4" id="KW-0133">Cell shape</keyword>
<evidence type="ECO:0000256" key="1">
    <source>
        <dbReference type="ARBA" id="ARBA00007164"/>
    </source>
</evidence>
<keyword evidence="5" id="KW-0573">Peptidoglycan synthesis</keyword>
<dbReference type="Proteomes" id="UP001597218">
    <property type="component" value="Unassembled WGS sequence"/>
</dbReference>
<keyword evidence="3 9" id="KW-0378">Hydrolase</keyword>
<dbReference type="PANTHER" id="PTHR21581:SF11">
    <property type="entry name" value="D-ALANYL-D-ALANINE CARBOXYPEPTIDASE DACA"/>
    <property type="match status" value="1"/>
</dbReference>
<evidence type="ECO:0000256" key="4">
    <source>
        <dbReference type="ARBA" id="ARBA00022960"/>
    </source>
</evidence>
<dbReference type="PANTHER" id="PTHR21581">
    <property type="entry name" value="D-ALANYL-D-ALANINE CARBOXYPEPTIDASE"/>
    <property type="match status" value="1"/>
</dbReference>
<comment type="similarity">
    <text evidence="1 7">Belongs to the peptidase S11 family.</text>
</comment>
<keyword evidence="2" id="KW-0732">Signal</keyword>
<proteinExistence type="inferred from homology"/>
<dbReference type="SUPFAM" id="SSF56601">
    <property type="entry name" value="beta-lactamase/transpeptidase-like"/>
    <property type="match status" value="1"/>
</dbReference>
<dbReference type="Gene3D" id="3.40.710.10">
    <property type="entry name" value="DD-peptidase/beta-lactamase superfamily"/>
    <property type="match status" value="1"/>
</dbReference>
<dbReference type="InterPro" id="IPR001967">
    <property type="entry name" value="Peptidase_S11_N"/>
</dbReference>
<comment type="caution">
    <text evidence="9">The sequence shown here is derived from an EMBL/GenBank/DDBJ whole genome shotgun (WGS) entry which is preliminary data.</text>
</comment>
<evidence type="ECO:0000259" key="8">
    <source>
        <dbReference type="Pfam" id="PF00768"/>
    </source>
</evidence>
<feature type="domain" description="Peptidase S11 D-alanyl-D-alanine carboxypeptidase A N-terminal" evidence="8">
    <location>
        <begin position="32"/>
        <end position="271"/>
    </location>
</feature>
<keyword evidence="9" id="KW-0121">Carboxypeptidase</keyword>
<dbReference type="EC" id="3.4.-.-" evidence="9"/>
<dbReference type="EMBL" id="JBHUGI010000034">
    <property type="protein sequence ID" value="MFD1929300.1"/>
    <property type="molecule type" value="Genomic_DNA"/>
</dbReference>
<dbReference type="GO" id="GO:0004180">
    <property type="term" value="F:carboxypeptidase activity"/>
    <property type="evidence" value="ECO:0007669"/>
    <property type="project" value="UniProtKB-KW"/>
</dbReference>
<protein>
    <submittedName>
        <fullName evidence="9">D-alanyl-D-alanine carboxypeptidase family protein</fullName>
        <ecNumber evidence="9">3.4.-.-</ecNumber>
    </submittedName>
</protein>
<evidence type="ECO:0000256" key="6">
    <source>
        <dbReference type="ARBA" id="ARBA00023316"/>
    </source>
</evidence>
<evidence type="ECO:0000256" key="3">
    <source>
        <dbReference type="ARBA" id="ARBA00022801"/>
    </source>
</evidence>
<evidence type="ECO:0000256" key="7">
    <source>
        <dbReference type="RuleBase" id="RU004016"/>
    </source>
</evidence>
<reference evidence="10" key="1">
    <citation type="journal article" date="2019" name="Int. J. Syst. Evol. Microbiol.">
        <title>The Global Catalogue of Microorganisms (GCM) 10K type strain sequencing project: providing services to taxonomists for standard genome sequencing and annotation.</title>
        <authorList>
            <consortium name="The Broad Institute Genomics Platform"/>
            <consortium name="The Broad Institute Genome Sequencing Center for Infectious Disease"/>
            <person name="Wu L."/>
            <person name="Ma J."/>
        </authorList>
    </citation>
    <scope>NUCLEOTIDE SEQUENCE [LARGE SCALE GENOMIC DNA]</scope>
    <source>
        <strain evidence="10">CGMCC 4.7177</strain>
    </source>
</reference>
<dbReference type="InterPro" id="IPR012338">
    <property type="entry name" value="Beta-lactam/transpept-like"/>
</dbReference>
<evidence type="ECO:0000313" key="10">
    <source>
        <dbReference type="Proteomes" id="UP001597218"/>
    </source>
</evidence>
<gene>
    <name evidence="9" type="ORF">ACFSFY_14760</name>
</gene>
<evidence type="ECO:0000256" key="2">
    <source>
        <dbReference type="ARBA" id="ARBA00022729"/>
    </source>
</evidence>
<keyword evidence="9" id="KW-0645">Protease</keyword>
<dbReference type="Pfam" id="PF00768">
    <property type="entry name" value="Peptidase_S11"/>
    <property type="match status" value="1"/>
</dbReference>